<organism evidence="3 4">
    <name type="scientific">Evansella alkalicola</name>
    <dbReference type="NCBI Taxonomy" id="745819"/>
    <lineage>
        <taxon>Bacteria</taxon>
        <taxon>Bacillati</taxon>
        <taxon>Bacillota</taxon>
        <taxon>Bacilli</taxon>
        <taxon>Bacillales</taxon>
        <taxon>Bacillaceae</taxon>
        <taxon>Evansella</taxon>
    </lineage>
</organism>
<dbReference type="Proteomes" id="UP000790580">
    <property type="component" value="Unassembled WGS sequence"/>
</dbReference>
<proteinExistence type="inferred from homology"/>
<dbReference type="InterPro" id="IPR050249">
    <property type="entry name" value="Pseudomonas-type_ThrB"/>
</dbReference>
<evidence type="ECO:0000313" key="3">
    <source>
        <dbReference type="EMBL" id="MBU9723037.1"/>
    </source>
</evidence>
<dbReference type="InterPro" id="IPR002575">
    <property type="entry name" value="Aminoglycoside_PTrfase"/>
</dbReference>
<evidence type="ECO:0000256" key="1">
    <source>
        <dbReference type="ARBA" id="ARBA00038240"/>
    </source>
</evidence>
<keyword evidence="4" id="KW-1185">Reference proteome</keyword>
<dbReference type="Pfam" id="PF01636">
    <property type="entry name" value="APH"/>
    <property type="match status" value="1"/>
</dbReference>
<dbReference type="PANTHER" id="PTHR21064:SF6">
    <property type="entry name" value="AMINOGLYCOSIDE PHOSPHOTRANSFERASE DOMAIN-CONTAINING PROTEIN"/>
    <property type="match status" value="1"/>
</dbReference>
<comment type="caution">
    <text evidence="3">The sequence shown here is derived from an EMBL/GenBank/DDBJ whole genome shotgun (WGS) entry which is preliminary data.</text>
</comment>
<dbReference type="InterPro" id="IPR011009">
    <property type="entry name" value="Kinase-like_dom_sf"/>
</dbReference>
<gene>
    <name evidence="3" type="ORF">KS407_16580</name>
</gene>
<protein>
    <submittedName>
        <fullName evidence="3">Phosphotransferase</fullName>
    </submittedName>
</protein>
<comment type="similarity">
    <text evidence="1">Belongs to the pseudomonas-type ThrB family.</text>
</comment>
<sequence>MDKTILSKGVTIFNVDVSSLKLIGGFSNNVFEGVRNSKKVILKFYPSSKYNKDSIIAELDWISFLFKSGVKVTAPIYSSNNRLIEVIRINNGEEYCVVAFEKAKGTFINTSDKNTWNKDIFYKLGKTMGRIHFLSKQYQPSDRSIKRQEWDMGPLFSEYFGNGYEGVVVKWEKYINMLNQLPMDIEGYGMIHNDLHQGNFFLYNNEVILFDFGDCEYNWFVYDIAIVLYHAVQSISDEDSHRRLEFATIFMKAFLHGYSKENNLDSYWLAKLPFFLNYRQIYSYIYFERFLNEDQKINKKTKQKLNTMRARIESDTPFVNLSYKDFT</sequence>
<feature type="domain" description="Aminoglycoside phosphotransferase" evidence="2">
    <location>
        <begin position="24"/>
        <end position="238"/>
    </location>
</feature>
<evidence type="ECO:0000313" key="4">
    <source>
        <dbReference type="Proteomes" id="UP000790580"/>
    </source>
</evidence>
<dbReference type="PANTHER" id="PTHR21064">
    <property type="entry name" value="AMINOGLYCOSIDE PHOSPHOTRANSFERASE DOMAIN-CONTAINING PROTEIN-RELATED"/>
    <property type="match status" value="1"/>
</dbReference>
<evidence type="ECO:0000259" key="2">
    <source>
        <dbReference type="Pfam" id="PF01636"/>
    </source>
</evidence>
<accession>A0ABS6JXS6</accession>
<reference evidence="3 4" key="1">
    <citation type="submission" date="2021-06" db="EMBL/GenBank/DDBJ databases">
        <title>Bacillus sp. RD4P76, an endophyte from a halophyte.</title>
        <authorList>
            <person name="Sun J.-Q."/>
        </authorList>
    </citation>
    <scope>NUCLEOTIDE SEQUENCE [LARGE SCALE GENOMIC DNA]</scope>
    <source>
        <strain evidence="3 4">JCM 17098</strain>
    </source>
</reference>
<dbReference type="RefSeq" id="WP_088077200.1">
    <property type="nucleotide sequence ID" value="NZ_JAHQCR010000068.1"/>
</dbReference>
<dbReference type="SUPFAM" id="SSF56112">
    <property type="entry name" value="Protein kinase-like (PK-like)"/>
    <property type="match status" value="1"/>
</dbReference>
<dbReference type="Gene3D" id="3.90.1200.10">
    <property type="match status" value="1"/>
</dbReference>
<name>A0ABS6JXS6_9BACI</name>
<dbReference type="EMBL" id="JAHQCR010000068">
    <property type="protein sequence ID" value="MBU9723037.1"/>
    <property type="molecule type" value="Genomic_DNA"/>
</dbReference>